<evidence type="ECO:0000313" key="2">
    <source>
        <dbReference type="EMBL" id="ATE53819.1"/>
    </source>
</evidence>
<dbReference type="EMBL" id="CP023445">
    <property type="protein sequence ID" value="ATE53819.1"/>
    <property type="molecule type" value="Genomic_DNA"/>
</dbReference>
<evidence type="ECO:0000313" key="3">
    <source>
        <dbReference type="Proteomes" id="UP000218505"/>
    </source>
</evidence>
<feature type="transmembrane region" description="Helical" evidence="1">
    <location>
        <begin position="229"/>
        <end position="251"/>
    </location>
</feature>
<dbReference type="RefSeq" id="WP_096492753.1">
    <property type="nucleotide sequence ID" value="NZ_CP023445.1"/>
</dbReference>
<sequence>MTALLSSEWLKLRTVRSTAVLLAVLAAALLGGAAIAYLMTADWDHASPEVRLRFEAADPALPVVPIGQFCLGVLGALAITAEHGGGMIRPALVAVPRRGAFLAAKTAVVAATATALALLLSVAATGLGEWITGDRPAPIAAFPELSDAWPTVLANALVMAVSALVGLGLGFAVRSSAGALTTLSVLQFVIPTASLLLPAPWNEHVYGTSLAALAPQLAGTQPDPLLSPWGAGLAVALHAVLALGAGAVVLLRRDA</sequence>
<keyword evidence="1" id="KW-0472">Membrane</keyword>
<evidence type="ECO:0000256" key="1">
    <source>
        <dbReference type="SAM" id="Phobius"/>
    </source>
</evidence>
<reference evidence="2" key="1">
    <citation type="submission" date="2017-09" db="EMBL/GenBank/DDBJ databases">
        <title>Complete Genome Sequence of ansamitocin-producing Bacterium Actinosynnema pretiosum X47.</title>
        <authorList>
            <person name="Cao G."/>
            <person name="Zong G."/>
            <person name="Zhong C."/>
            <person name="Fu J."/>
        </authorList>
    </citation>
    <scope>NUCLEOTIDE SEQUENCE [LARGE SCALE GENOMIC DNA]</scope>
    <source>
        <strain evidence="2">X47</strain>
    </source>
</reference>
<dbReference type="Pfam" id="PF12730">
    <property type="entry name" value="ABC2_membrane_4"/>
    <property type="match status" value="1"/>
</dbReference>
<dbReference type="KEGG" id="apre:CNX65_11375"/>
<feature type="transmembrane region" description="Helical" evidence="1">
    <location>
        <begin position="102"/>
        <end position="128"/>
    </location>
</feature>
<feature type="transmembrane region" description="Helical" evidence="1">
    <location>
        <begin position="180"/>
        <end position="201"/>
    </location>
</feature>
<keyword evidence="1" id="KW-0812">Transmembrane</keyword>
<protein>
    <submittedName>
        <fullName evidence="2">ABC transporter permease</fullName>
    </submittedName>
</protein>
<feature type="transmembrane region" description="Helical" evidence="1">
    <location>
        <begin position="60"/>
        <end position="81"/>
    </location>
</feature>
<keyword evidence="1" id="KW-1133">Transmembrane helix</keyword>
<proteinExistence type="predicted"/>
<gene>
    <name evidence="2" type="ORF">CNX65_11375</name>
</gene>
<feature type="transmembrane region" description="Helical" evidence="1">
    <location>
        <begin position="20"/>
        <end position="40"/>
    </location>
</feature>
<dbReference type="AlphaFoldDB" id="A0A290Z4B3"/>
<keyword evidence="3" id="KW-1185">Reference proteome</keyword>
<accession>A0A290Z4B3</accession>
<dbReference type="Proteomes" id="UP000218505">
    <property type="component" value="Chromosome"/>
</dbReference>
<name>A0A290Z4B3_9PSEU</name>
<organism evidence="2 3">
    <name type="scientific">Actinosynnema pretiosum</name>
    <dbReference type="NCBI Taxonomy" id="42197"/>
    <lineage>
        <taxon>Bacteria</taxon>
        <taxon>Bacillati</taxon>
        <taxon>Actinomycetota</taxon>
        <taxon>Actinomycetes</taxon>
        <taxon>Pseudonocardiales</taxon>
        <taxon>Pseudonocardiaceae</taxon>
        <taxon>Actinosynnema</taxon>
    </lineage>
</organism>
<feature type="transmembrane region" description="Helical" evidence="1">
    <location>
        <begin position="148"/>
        <end position="173"/>
    </location>
</feature>